<proteinExistence type="evidence at transcript level"/>
<organism evidence="1">
    <name type="scientific">Ixodes ricinus</name>
    <name type="common">Common tick</name>
    <name type="synonym">Acarus ricinus</name>
    <dbReference type="NCBI Taxonomy" id="34613"/>
    <lineage>
        <taxon>Eukaryota</taxon>
        <taxon>Metazoa</taxon>
        <taxon>Ecdysozoa</taxon>
        <taxon>Arthropoda</taxon>
        <taxon>Chelicerata</taxon>
        <taxon>Arachnida</taxon>
        <taxon>Acari</taxon>
        <taxon>Parasitiformes</taxon>
        <taxon>Ixodida</taxon>
        <taxon>Ixodoidea</taxon>
        <taxon>Ixodidae</taxon>
        <taxon>Ixodinae</taxon>
        <taxon>Ixodes</taxon>
    </lineage>
</organism>
<dbReference type="AlphaFoldDB" id="A0A0K8R5D0"/>
<sequence>MDVWDTSPQRSHIQARGRGRWNVRRFQSRKLENPVSVASVMLDGLFLLEPVDLVCLQMAPCAGVQQTLQLGLVRVFGYSGVRGVEGRKSLFER</sequence>
<name>A0A0K8R5D0_IXORI</name>
<accession>A0A0K8R5D0</accession>
<evidence type="ECO:0000313" key="1">
    <source>
        <dbReference type="EMBL" id="JAA66365.1"/>
    </source>
</evidence>
<protein>
    <submittedName>
        <fullName evidence="1">Putative secreted protein</fullName>
    </submittedName>
</protein>
<reference evidence="1" key="1">
    <citation type="submission" date="2012-12" db="EMBL/GenBank/DDBJ databases">
        <title>Identification and characterization of a phenylalanine ammonia-lyase gene family in Isatis indigotica Fort.</title>
        <authorList>
            <person name="Liu Q."/>
            <person name="Chen J."/>
            <person name="Zhou X."/>
            <person name="Di P."/>
            <person name="Xiao Y."/>
            <person name="Xuan H."/>
            <person name="Zhang L."/>
            <person name="Chen W."/>
        </authorList>
    </citation>
    <scope>NUCLEOTIDE SEQUENCE</scope>
    <source>
        <tissue evidence="1">Salivary gland</tissue>
    </source>
</reference>
<dbReference type="EMBL" id="GADI01007443">
    <property type="protein sequence ID" value="JAA66365.1"/>
    <property type="molecule type" value="mRNA"/>
</dbReference>